<dbReference type="GO" id="GO:0005730">
    <property type="term" value="C:nucleolus"/>
    <property type="evidence" value="ECO:0007669"/>
    <property type="project" value="TreeGrafter"/>
</dbReference>
<keyword evidence="6" id="KW-1185">Reference proteome</keyword>
<feature type="region of interest" description="Disordered" evidence="3">
    <location>
        <begin position="26"/>
        <end position="74"/>
    </location>
</feature>
<accession>A0AAD5UV53</accession>
<dbReference type="Gene3D" id="3.30.70.330">
    <property type="match status" value="1"/>
</dbReference>
<organism evidence="5 6">
    <name type="scientific">Meripilus lineatus</name>
    <dbReference type="NCBI Taxonomy" id="2056292"/>
    <lineage>
        <taxon>Eukaryota</taxon>
        <taxon>Fungi</taxon>
        <taxon>Dikarya</taxon>
        <taxon>Basidiomycota</taxon>
        <taxon>Agaricomycotina</taxon>
        <taxon>Agaricomycetes</taxon>
        <taxon>Polyporales</taxon>
        <taxon>Meripilaceae</taxon>
        <taxon>Meripilus</taxon>
    </lineage>
</organism>
<feature type="compositionally biased region" description="Basic and acidic residues" evidence="3">
    <location>
        <begin position="201"/>
        <end position="217"/>
    </location>
</feature>
<dbReference type="PROSITE" id="PS50102">
    <property type="entry name" value="RRM"/>
    <property type="match status" value="1"/>
</dbReference>
<dbReference type="InterPro" id="IPR000504">
    <property type="entry name" value="RRM_dom"/>
</dbReference>
<evidence type="ECO:0000259" key="4">
    <source>
        <dbReference type="PROSITE" id="PS50102"/>
    </source>
</evidence>
<evidence type="ECO:0000256" key="3">
    <source>
        <dbReference type="SAM" id="MobiDB-lite"/>
    </source>
</evidence>
<comment type="caution">
    <text evidence="5">The sequence shown here is derived from an EMBL/GenBank/DDBJ whole genome shotgun (WGS) entry which is preliminary data.</text>
</comment>
<dbReference type="EMBL" id="JANAWD010000504">
    <property type="protein sequence ID" value="KAJ3478524.1"/>
    <property type="molecule type" value="Genomic_DNA"/>
</dbReference>
<evidence type="ECO:0000256" key="2">
    <source>
        <dbReference type="PROSITE-ProRule" id="PRU00176"/>
    </source>
</evidence>
<dbReference type="PANTHER" id="PTHR23236">
    <property type="entry name" value="EUKARYOTIC TRANSLATION INITIATION FACTOR 4B/4H"/>
    <property type="match status" value="1"/>
</dbReference>
<feature type="compositionally biased region" description="Basic and acidic residues" evidence="3">
    <location>
        <begin position="179"/>
        <end position="192"/>
    </location>
</feature>
<feature type="compositionally biased region" description="Basic and acidic residues" evidence="3">
    <location>
        <begin position="38"/>
        <end position="70"/>
    </location>
</feature>
<protein>
    <recommendedName>
        <fullName evidence="4">RRM domain-containing protein</fullName>
    </recommendedName>
</protein>
<dbReference type="InterPro" id="IPR012677">
    <property type="entry name" value="Nucleotide-bd_a/b_plait_sf"/>
</dbReference>
<feature type="compositionally biased region" description="Basic and acidic residues" evidence="3">
    <location>
        <begin position="464"/>
        <end position="491"/>
    </location>
</feature>
<dbReference type="SUPFAM" id="SSF54928">
    <property type="entry name" value="RNA-binding domain, RBD"/>
    <property type="match status" value="1"/>
</dbReference>
<evidence type="ECO:0000313" key="5">
    <source>
        <dbReference type="EMBL" id="KAJ3478524.1"/>
    </source>
</evidence>
<dbReference type="Proteomes" id="UP001212997">
    <property type="component" value="Unassembled WGS sequence"/>
</dbReference>
<dbReference type="AlphaFoldDB" id="A0AAD5UV53"/>
<feature type="domain" description="RRM" evidence="4">
    <location>
        <begin position="78"/>
        <end position="154"/>
    </location>
</feature>
<feature type="compositionally biased region" description="Basic and acidic residues" evidence="3">
    <location>
        <begin position="385"/>
        <end position="406"/>
    </location>
</feature>
<proteinExistence type="predicted"/>
<feature type="region of interest" description="Disordered" evidence="3">
    <location>
        <begin position="170"/>
        <end position="491"/>
    </location>
</feature>
<reference evidence="5" key="1">
    <citation type="submission" date="2022-07" db="EMBL/GenBank/DDBJ databases">
        <title>Genome Sequence of Physisporinus lineatus.</title>
        <authorList>
            <person name="Buettner E."/>
        </authorList>
    </citation>
    <scope>NUCLEOTIDE SEQUENCE</scope>
    <source>
        <strain evidence="5">VT162</strain>
    </source>
</reference>
<dbReference type="InterPro" id="IPR035979">
    <property type="entry name" value="RBD_domain_sf"/>
</dbReference>
<dbReference type="SMART" id="SM00360">
    <property type="entry name" value="RRM"/>
    <property type="match status" value="1"/>
</dbReference>
<sequence>MPPKKTKTTMSLNAFLGDSTLGSWADEMEAIPTAPAARSDDDRSRLGDRRRDDFLSSRPDRANLPPREDLPLPTEPPFTAFVGNLAFDLSELDLEEFFGSDKTKTVKIIRDRDDKPKGFGYVEFQNLDALKEALTRTGQDVSSGLASQIHASIPQSILLSILHFPTAKERPGFGGASEDDSKFAGNWRRDGPLPDLPSSRDGSRRRFDSHPPRDREAPPSSLSDNASDWRSSRPPATRSPPPGEDQSSSYRRRTSGFKPHDTPPSGLADTEDNWTMGSKFKPTDPGSPGSRFSSIRGRSDMGPPKDTPSPPDDDNWRRPGRVSRNSTSPSNSTPPTPQMSRRKLELLPRSGAPSAVPSPLSSPNPSSSSASRSNPFGAAKPVDVSAREAEVSERLEKDREATKERVLFTMSRTSSRSASHRGVSRGATPAVSPSSPKPESHKILHPSASANVRPSFSFASAAAGKKDAVESVKEASDETQEVADKLTEIQV</sequence>
<evidence type="ECO:0000313" key="6">
    <source>
        <dbReference type="Proteomes" id="UP001212997"/>
    </source>
</evidence>
<dbReference type="PANTHER" id="PTHR23236:SF11">
    <property type="entry name" value="EUKARYOTIC TRANSLATION INITIATION FACTOR 4H"/>
    <property type="match status" value="1"/>
</dbReference>
<dbReference type="GO" id="GO:0003723">
    <property type="term" value="F:RNA binding"/>
    <property type="evidence" value="ECO:0007669"/>
    <property type="project" value="UniProtKB-UniRule"/>
</dbReference>
<name>A0AAD5UV53_9APHY</name>
<evidence type="ECO:0000256" key="1">
    <source>
        <dbReference type="ARBA" id="ARBA00022884"/>
    </source>
</evidence>
<keyword evidence="1 2" id="KW-0694">RNA-binding</keyword>
<feature type="compositionally biased region" description="Polar residues" evidence="3">
    <location>
        <begin position="220"/>
        <end position="229"/>
    </location>
</feature>
<gene>
    <name evidence="5" type="ORF">NLI96_g9690</name>
</gene>
<feature type="compositionally biased region" description="Low complexity" evidence="3">
    <location>
        <begin position="350"/>
        <end position="375"/>
    </location>
</feature>
<dbReference type="Pfam" id="PF00076">
    <property type="entry name" value="RRM_1"/>
    <property type="match status" value="1"/>
</dbReference>